<evidence type="ECO:0000313" key="2">
    <source>
        <dbReference type="Proteomes" id="UP000070133"/>
    </source>
</evidence>
<dbReference type="OrthoDB" id="89349at2759"/>
<organism evidence="1 2">
    <name type="scientific">Pseudocercospora eumusae</name>
    <dbReference type="NCBI Taxonomy" id="321146"/>
    <lineage>
        <taxon>Eukaryota</taxon>
        <taxon>Fungi</taxon>
        <taxon>Dikarya</taxon>
        <taxon>Ascomycota</taxon>
        <taxon>Pezizomycotina</taxon>
        <taxon>Dothideomycetes</taxon>
        <taxon>Dothideomycetidae</taxon>
        <taxon>Mycosphaerellales</taxon>
        <taxon>Mycosphaerellaceae</taxon>
        <taxon>Pseudocercospora</taxon>
    </lineage>
</organism>
<protein>
    <submittedName>
        <fullName evidence="1">Uncharacterized protein</fullName>
    </submittedName>
</protein>
<dbReference type="AlphaFoldDB" id="A0A139GUN0"/>
<accession>A0A139GUN0</accession>
<name>A0A139GUN0_9PEZI</name>
<dbReference type="EMBL" id="LFZN01000366">
    <property type="protein sequence ID" value="KXS93892.1"/>
    <property type="molecule type" value="Genomic_DNA"/>
</dbReference>
<reference evidence="1 2" key="1">
    <citation type="submission" date="2015-07" db="EMBL/GenBank/DDBJ databases">
        <title>Comparative genomics of the Sigatoka disease complex on banana suggests a link between parallel evolutionary changes in Pseudocercospora fijiensis and Pseudocercospora eumusae and increased virulence on the banana host.</title>
        <authorList>
            <person name="Chang T.-C."/>
            <person name="Salvucci A."/>
            <person name="Crous P.W."/>
            <person name="Stergiopoulos I."/>
        </authorList>
    </citation>
    <scope>NUCLEOTIDE SEQUENCE [LARGE SCALE GENOMIC DNA]</scope>
    <source>
        <strain evidence="1 2">CBS 114824</strain>
    </source>
</reference>
<keyword evidence="2" id="KW-1185">Reference proteome</keyword>
<sequence length="52" mass="5980">MRTTYNWDMKCSGKVDDSVVYDLFAGPKSRDDKCRRNKTNESMLSLGQFGVK</sequence>
<evidence type="ECO:0000313" key="1">
    <source>
        <dbReference type="EMBL" id="KXS93892.1"/>
    </source>
</evidence>
<gene>
    <name evidence="1" type="ORF">AC578_1691</name>
</gene>
<dbReference type="Proteomes" id="UP000070133">
    <property type="component" value="Unassembled WGS sequence"/>
</dbReference>
<proteinExistence type="predicted"/>
<comment type="caution">
    <text evidence="1">The sequence shown here is derived from an EMBL/GenBank/DDBJ whole genome shotgun (WGS) entry which is preliminary data.</text>
</comment>